<dbReference type="EMBL" id="VAUA01000001">
    <property type="protein sequence ID" value="TLP69386.1"/>
    <property type="molecule type" value="Genomic_DNA"/>
</dbReference>
<evidence type="ECO:0000313" key="1">
    <source>
        <dbReference type="EMBL" id="TLP69386.1"/>
    </source>
</evidence>
<protein>
    <submittedName>
        <fullName evidence="1">Uncharacterized protein</fullName>
    </submittedName>
</protein>
<dbReference type="Proteomes" id="UP000305041">
    <property type="component" value="Unassembled WGS sequence"/>
</dbReference>
<evidence type="ECO:0000313" key="2">
    <source>
        <dbReference type="Proteomes" id="UP000305041"/>
    </source>
</evidence>
<name>A0ABY2V1H5_9RHOB</name>
<reference evidence="1 2" key="1">
    <citation type="submission" date="2019-05" db="EMBL/GenBank/DDBJ databases">
        <title>Draft genome sequence of Pelagicola sp. DSW4-44.</title>
        <authorList>
            <person name="Oh J."/>
        </authorList>
    </citation>
    <scope>NUCLEOTIDE SEQUENCE [LARGE SCALE GENOMIC DNA]</scope>
    <source>
        <strain evidence="1 2">DSW4-44</strain>
    </source>
</reference>
<keyword evidence="2" id="KW-1185">Reference proteome</keyword>
<sequence>MARISSLSSLGAFIAPLAFCGLFTPGLANSAEIELAEVPEMHCFGTLRGTLENGDADKVRTILETQNIIYGKRLCLDSPGGSLVEGVKLARLLIEKTTGAAIAKRARCESACALAFMGGRRNDEDDRGDHSDRKLHPLGQLGFHTTALTVPQGQYDGNTVTKAYNLATKGLSEILQLMTAQEFPRSLLIEMLATPSDQMLYVDTVGKAARWNIDVYPTISHEKLSKLSMLQACLNGHLRFFDEPNDPQSTFSFVKFEIQESLGPDGDVFEYTGQMDSGFREVIATGCEVFFRRHMPDWEDPLLRQAVGVSMGDAYEDFPPFIFHHAETPIRSLARTNDMDVEFRPNRAEQVSLTFEGRCFVIKLSDGRGTLADDEGCKMERKLSVNEDLERTNLEIFAWPSGAKTVIKNNREINGHEIVRYDSQAVQDWIAQKFFPGKQDMTSYIDCWRNSKSGNLFCFSNDPSILEDTSLRDEWYKTQLY</sequence>
<organism evidence="1 2">
    <name type="scientific">Parasedimentitalea maritima</name>
    <dbReference type="NCBI Taxonomy" id="2578117"/>
    <lineage>
        <taxon>Bacteria</taxon>
        <taxon>Pseudomonadati</taxon>
        <taxon>Pseudomonadota</taxon>
        <taxon>Alphaproteobacteria</taxon>
        <taxon>Rhodobacterales</taxon>
        <taxon>Paracoccaceae</taxon>
        <taxon>Parasedimentitalea</taxon>
    </lineage>
</organism>
<dbReference type="SUPFAM" id="SSF52096">
    <property type="entry name" value="ClpP/crotonase"/>
    <property type="match status" value="1"/>
</dbReference>
<comment type="caution">
    <text evidence="1">The sequence shown here is derived from an EMBL/GenBank/DDBJ whole genome shotgun (WGS) entry which is preliminary data.</text>
</comment>
<gene>
    <name evidence="1" type="ORF">FEE96_03650</name>
</gene>
<dbReference type="RefSeq" id="WP_138161619.1">
    <property type="nucleotide sequence ID" value="NZ_VAUA01000001.1"/>
</dbReference>
<dbReference type="InterPro" id="IPR029045">
    <property type="entry name" value="ClpP/crotonase-like_dom_sf"/>
</dbReference>
<proteinExistence type="predicted"/>
<accession>A0ABY2V1H5</accession>